<evidence type="ECO:0000313" key="2">
    <source>
        <dbReference type="EMBL" id="AIF40444.1"/>
    </source>
</evidence>
<dbReference type="AlphaFoldDB" id="A0A075JEV4"/>
<organism evidence="2 3">
    <name type="scientific">Dermacoccus nishinomiyaensis</name>
    <dbReference type="NCBI Taxonomy" id="1274"/>
    <lineage>
        <taxon>Bacteria</taxon>
        <taxon>Bacillati</taxon>
        <taxon>Actinomycetota</taxon>
        <taxon>Actinomycetes</taxon>
        <taxon>Micrococcales</taxon>
        <taxon>Dermacoccaceae</taxon>
        <taxon>Dermacoccus</taxon>
    </lineage>
</organism>
<evidence type="ECO:0000256" key="1">
    <source>
        <dbReference type="SAM" id="MobiDB-lite"/>
    </source>
</evidence>
<evidence type="ECO:0000313" key="3">
    <source>
        <dbReference type="Proteomes" id="UP000027986"/>
    </source>
</evidence>
<gene>
    <name evidence="2" type="ORF">HX89_05200</name>
</gene>
<dbReference type="KEGG" id="dni:HX89_05200"/>
<proteinExistence type="predicted"/>
<feature type="region of interest" description="Disordered" evidence="1">
    <location>
        <begin position="48"/>
        <end position="95"/>
    </location>
</feature>
<accession>A0A075JEV4</accession>
<name>A0A075JEV4_9MICO</name>
<keyword evidence="3" id="KW-1185">Reference proteome</keyword>
<dbReference type="EMBL" id="CP008889">
    <property type="protein sequence ID" value="AIF40444.1"/>
    <property type="molecule type" value="Genomic_DNA"/>
</dbReference>
<protein>
    <submittedName>
        <fullName evidence="2">Uncharacterized protein</fullName>
    </submittedName>
</protein>
<reference evidence="2 3" key="1">
    <citation type="submission" date="2014-07" db="EMBL/GenBank/DDBJ databases">
        <title>Genome Sequencing of Dermacoccus nishinomiyaensis.</title>
        <authorList>
            <person name="Hong K.W."/>
            <person name="Chan K.G."/>
        </authorList>
    </citation>
    <scope>NUCLEOTIDE SEQUENCE [LARGE SCALE GENOMIC DNA]</scope>
    <source>
        <strain evidence="2 3">M25</strain>
    </source>
</reference>
<sequence length="134" mass="13371">MAYVTEVISTLNAPDDDGAGLVGEGAVVLEAPALVALEDAPFVPLALDDGAADDDPLAGAEAVDDGGVDAADTEADVDADDEASPLVDDPLEHPTRVVRAQSETAAVMVCRMASSDDGCAGRDELGRSCSAGAS</sequence>
<dbReference type="Proteomes" id="UP000027986">
    <property type="component" value="Chromosome"/>
</dbReference>
<feature type="compositionally biased region" description="Acidic residues" evidence="1">
    <location>
        <begin position="50"/>
        <end position="83"/>
    </location>
</feature>
<dbReference type="HOGENOM" id="CLU_1892797_0_0_11"/>